<protein>
    <submittedName>
        <fullName evidence="2">Uncharacterized protein</fullName>
    </submittedName>
</protein>
<name>A0A9Q3HMD2_9BASI</name>
<evidence type="ECO:0000313" key="3">
    <source>
        <dbReference type="Proteomes" id="UP000765509"/>
    </source>
</evidence>
<keyword evidence="3" id="KW-1185">Reference proteome</keyword>
<dbReference type="AlphaFoldDB" id="A0A9Q3HMD2"/>
<feature type="compositionally biased region" description="Polar residues" evidence="1">
    <location>
        <begin position="76"/>
        <end position="95"/>
    </location>
</feature>
<evidence type="ECO:0000313" key="2">
    <source>
        <dbReference type="EMBL" id="MBW0508059.1"/>
    </source>
</evidence>
<sequence>MHELLPEFEEVTEPSQSLAVASLVASMYVNQYNYAFNSRMEEKSHLPLKQAPSPIPVASISNSKVKNSHKLRSREITNGQPPNNTSKAAESQNSNKIPWEMCFRWPEKLWK</sequence>
<dbReference type="EMBL" id="AVOT02020093">
    <property type="protein sequence ID" value="MBW0508059.1"/>
    <property type="molecule type" value="Genomic_DNA"/>
</dbReference>
<dbReference type="Proteomes" id="UP000765509">
    <property type="component" value="Unassembled WGS sequence"/>
</dbReference>
<reference evidence="2" key="1">
    <citation type="submission" date="2021-03" db="EMBL/GenBank/DDBJ databases">
        <title>Draft genome sequence of rust myrtle Austropuccinia psidii MF-1, a brazilian biotype.</title>
        <authorList>
            <person name="Quecine M.C."/>
            <person name="Pachon D.M.R."/>
            <person name="Bonatelli M.L."/>
            <person name="Correr F.H."/>
            <person name="Franceschini L.M."/>
            <person name="Leite T.F."/>
            <person name="Margarido G.R.A."/>
            <person name="Almeida C.A."/>
            <person name="Ferrarezi J.A."/>
            <person name="Labate C.A."/>
        </authorList>
    </citation>
    <scope>NUCLEOTIDE SEQUENCE</scope>
    <source>
        <strain evidence="2">MF-1</strain>
    </source>
</reference>
<comment type="caution">
    <text evidence="2">The sequence shown here is derived from an EMBL/GenBank/DDBJ whole genome shotgun (WGS) entry which is preliminary data.</text>
</comment>
<feature type="region of interest" description="Disordered" evidence="1">
    <location>
        <begin position="43"/>
        <end position="95"/>
    </location>
</feature>
<accession>A0A9Q3HMD2</accession>
<proteinExistence type="predicted"/>
<evidence type="ECO:0000256" key="1">
    <source>
        <dbReference type="SAM" id="MobiDB-lite"/>
    </source>
</evidence>
<gene>
    <name evidence="2" type="ORF">O181_047774</name>
</gene>
<organism evidence="2 3">
    <name type="scientific">Austropuccinia psidii MF-1</name>
    <dbReference type="NCBI Taxonomy" id="1389203"/>
    <lineage>
        <taxon>Eukaryota</taxon>
        <taxon>Fungi</taxon>
        <taxon>Dikarya</taxon>
        <taxon>Basidiomycota</taxon>
        <taxon>Pucciniomycotina</taxon>
        <taxon>Pucciniomycetes</taxon>
        <taxon>Pucciniales</taxon>
        <taxon>Sphaerophragmiaceae</taxon>
        <taxon>Austropuccinia</taxon>
    </lineage>
</organism>